<organism evidence="11 12">
    <name type="scientific">Guyanagaster necrorhizus</name>
    <dbReference type="NCBI Taxonomy" id="856835"/>
    <lineage>
        <taxon>Eukaryota</taxon>
        <taxon>Fungi</taxon>
        <taxon>Dikarya</taxon>
        <taxon>Basidiomycota</taxon>
        <taxon>Agaricomycotina</taxon>
        <taxon>Agaricomycetes</taxon>
        <taxon>Agaricomycetidae</taxon>
        <taxon>Agaricales</taxon>
        <taxon>Marasmiineae</taxon>
        <taxon>Physalacriaceae</taxon>
        <taxon>Guyanagaster</taxon>
    </lineage>
</organism>
<feature type="transmembrane region" description="Helical" evidence="9">
    <location>
        <begin position="1066"/>
        <end position="1084"/>
    </location>
</feature>
<dbReference type="GeneID" id="66102810"/>
<dbReference type="SUPFAM" id="SSF81665">
    <property type="entry name" value="Calcium ATPase, transmembrane domain M"/>
    <property type="match status" value="1"/>
</dbReference>
<reference evidence="11" key="1">
    <citation type="submission" date="2020-11" db="EMBL/GenBank/DDBJ databases">
        <title>Adaptations for nitrogen fixation in a non-lichenized fungal sporocarp promotes dispersal by wood-feeding termites.</title>
        <authorList>
            <consortium name="DOE Joint Genome Institute"/>
            <person name="Koch R.A."/>
            <person name="Yoon G."/>
            <person name="Arayal U."/>
            <person name="Lail K."/>
            <person name="Amirebrahimi M."/>
            <person name="Labutti K."/>
            <person name="Lipzen A."/>
            <person name="Riley R."/>
            <person name="Barry K."/>
            <person name="Henrissat B."/>
            <person name="Grigoriev I.V."/>
            <person name="Herr J.R."/>
            <person name="Aime M.C."/>
        </authorList>
    </citation>
    <scope>NUCLEOTIDE SEQUENCE</scope>
    <source>
        <strain evidence="11">MCA 3950</strain>
    </source>
</reference>
<dbReference type="Pfam" id="PF13246">
    <property type="entry name" value="Cation_ATPase"/>
    <property type="match status" value="1"/>
</dbReference>
<dbReference type="SUPFAM" id="SSF81653">
    <property type="entry name" value="Calcium ATPase, transduction domain A"/>
    <property type="match status" value="1"/>
</dbReference>
<dbReference type="InterPro" id="IPR001757">
    <property type="entry name" value="P_typ_ATPase"/>
</dbReference>
<dbReference type="NCBIfam" id="TIGR01494">
    <property type="entry name" value="ATPase_P-type"/>
    <property type="match status" value="2"/>
</dbReference>
<evidence type="ECO:0000256" key="3">
    <source>
        <dbReference type="ARBA" id="ARBA00022692"/>
    </source>
</evidence>
<dbReference type="Pfam" id="PF00122">
    <property type="entry name" value="E1-E2_ATPase"/>
    <property type="match status" value="1"/>
</dbReference>
<evidence type="ECO:0000313" key="11">
    <source>
        <dbReference type="EMBL" id="KAG7443376.1"/>
    </source>
</evidence>
<comment type="caution">
    <text evidence="11">The sequence shown here is derived from an EMBL/GenBank/DDBJ whole genome shotgun (WGS) entry which is preliminary data.</text>
</comment>
<dbReference type="Gene3D" id="3.40.1110.10">
    <property type="entry name" value="Calcium-transporting ATPase, cytoplasmic domain N"/>
    <property type="match status" value="1"/>
</dbReference>
<dbReference type="Gene3D" id="3.40.50.1000">
    <property type="entry name" value="HAD superfamily/HAD-like"/>
    <property type="match status" value="1"/>
</dbReference>
<dbReference type="InterPro" id="IPR023299">
    <property type="entry name" value="ATPase_P-typ_cyto_dom_N"/>
</dbReference>
<dbReference type="InterPro" id="IPR036412">
    <property type="entry name" value="HAD-like_sf"/>
</dbReference>
<dbReference type="Pfam" id="PF00689">
    <property type="entry name" value="Cation_ATPase_C"/>
    <property type="match status" value="1"/>
</dbReference>
<evidence type="ECO:0000256" key="4">
    <source>
        <dbReference type="ARBA" id="ARBA00022741"/>
    </source>
</evidence>
<dbReference type="SUPFAM" id="SSF56784">
    <property type="entry name" value="HAD-like"/>
    <property type="match status" value="1"/>
</dbReference>
<dbReference type="PANTHER" id="PTHR43294:SF21">
    <property type="entry name" value="CATION TRANSPORTING ATPASE"/>
    <property type="match status" value="1"/>
</dbReference>
<comment type="subcellular location">
    <subcellularLocation>
        <location evidence="1">Cell membrane</location>
        <topology evidence="1">Multi-pass membrane protein</topology>
    </subcellularLocation>
</comment>
<evidence type="ECO:0000256" key="9">
    <source>
        <dbReference type="SAM" id="Phobius"/>
    </source>
</evidence>
<evidence type="ECO:0000259" key="10">
    <source>
        <dbReference type="SMART" id="SM00831"/>
    </source>
</evidence>
<keyword evidence="7 9" id="KW-1133">Transmembrane helix</keyword>
<dbReference type="PROSITE" id="PS00154">
    <property type="entry name" value="ATPASE_E1_E2"/>
    <property type="match status" value="1"/>
</dbReference>
<evidence type="ECO:0000313" key="12">
    <source>
        <dbReference type="Proteomes" id="UP000812287"/>
    </source>
</evidence>
<dbReference type="InterPro" id="IPR044492">
    <property type="entry name" value="P_typ_ATPase_HD_dom"/>
</dbReference>
<dbReference type="InterPro" id="IPR008250">
    <property type="entry name" value="ATPase_P-typ_transduc_dom_A_sf"/>
</dbReference>
<protein>
    <submittedName>
        <fullName evidence="11">Calcium ATPase</fullName>
    </submittedName>
</protein>
<dbReference type="PRINTS" id="PR00121">
    <property type="entry name" value="NAKATPASE"/>
</dbReference>
<evidence type="ECO:0000256" key="5">
    <source>
        <dbReference type="ARBA" id="ARBA00022840"/>
    </source>
</evidence>
<evidence type="ECO:0000256" key="8">
    <source>
        <dbReference type="ARBA" id="ARBA00023136"/>
    </source>
</evidence>
<keyword evidence="12" id="KW-1185">Reference proteome</keyword>
<accession>A0A9P8AQ21</accession>
<feature type="transmembrane region" description="Helical" evidence="9">
    <location>
        <begin position="387"/>
        <end position="412"/>
    </location>
</feature>
<name>A0A9P8AQ21_9AGAR</name>
<dbReference type="SMART" id="SM00831">
    <property type="entry name" value="Cation_ATPase_N"/>
    <property type="match status" value="1"/>
</dbReference>
<gene>
    <name evidence="11" type="ORF">BT62DRAFT_328091</name>
</gene>
<dbReference type="GO" id="GO:0006883">
    <property type="term" value="P:intracellular sodium ion homeostasis"/>
    <property type="evidence" value="ECO:0007669"/>
    <property type="project" value="TreeGrafter"/>
</dbReference>
<dbReference type="SFLD" id="SFLDF00027">
    <property type="entry name" value="p-type_atpase"/>
    <property type="match status" value="1"/>
</dbReference>
<sequence length="1105" mass="120926">MTSQIPGELPLHFDVESLAGSTEKELEEPPHVLVETRSRNDGTALALRRSASVYSQGVNMGAKIPGEFRTLSINVTETKEGATNAKAKTIVKEIADLDWHELDTLEVLTRLGVSEKNGLDGPMVARRLTQNGKNVITPPPKNLTRRIFFYIFGGFGSLLFIASIICFLSWRPLGDPDPATANLALAVVLLIVLAIQAVFNAWQDFTTSRTMKSIAAMLPLDVLVTRDGHTLKVPAPALVLGDIVHVTMGCKVPADLRLIDVSSDLKFDRSILTGESNAVPATVEGTDPSFIESRNIALQGTLCVSGDGLGVCVCLGDNTVFGRIAKQAASERPGRTSLESEILRIVLVICSLAIAIDIIVIILWAAWLRRDYPGFISVPVLLIDLVSVAVAFIPEGLPVCVTLSLTVIAGAMRKANILCKSLSTVESLGCVNFIASDKTGTLTKNKMTVVNVAIGNELLTASEAREAAVGNGPAGERIQILAATAGICNDARFDNTDDELPVEIRKVHGDATDTGLLRFSESIMPIEDSRAAWIERAKLAFNSKNKFAMKLLQALPQEKPITSMPIFSNDDFNMSSDYVLLVKGAPEIVLRRCSHMMDSKGLIVPMDETIADRLSAIQEQFASNGQRVLLMAKKIIHGSKLPTDFFVESGSFPMEDRILGLNSDLTVVGLVALIDPPRDDVKETVAVARRASVRFAMVTGDFSSTAAAIAQQVGIITTPMSEVKHIKDLPYDASLESVAGYEPEIDRRSSPEMRSLVLSGSDLVGMTESQWKQALAFDEIVFARTTPQQKLQIVKKLQAEGCTVAVTGDGVNDSPALKQADVGVAIAGGSEVAMEAADLILLSDFSAIITGIQYGRLCFENLRKSILYLLPAGSFSELMPVVLNVLTGVPQALSSFQMIIICVFTDVSPALSMVNEKPEADLLLRRPRDRKKDRLINWRLLLHAYFFLGIIEAVTSMVGAFYFGFQRNGVPFSALWLKYGGYDADPDLVKELTNKAQSIYFYNLVMMQWFNLLGTRTRRLSLFQQNPFSSKTRNIFLFPAMAAALVLACFFSYIPWFQQVLLTRGIHVEFFFLPIAYGIGMLFLDEARKWWNRKHPTSFLARIAW</sequence>
<dbReference type="Pfam" id="PF00690">
    <property type="entry name" value="Cation_ATPase_N"/>
    <property type="match status" value="1"/>
</dbReference>
<keyword evidence="8 9" id="KW-0472">Membrane</keyword>
<dbReference type="Proteomes" id="UP000812287">
    <property type="component" value="Unassembled WGS sequence"/>
</dbReference>
<dbReference type="SUPFAM" id="SSF81660">
    <property type="entry name" value="Metal cation-transporting ATPase, ATP-binding domain N"/>
    <property type="match status" value="1"/>
</dbReference>
<dbReference type="PANTHER" id="PTHR43294">
    <property type="entry name" value="SODIUM/POTASSIUM-TRANSPORTING ATPASE SUBUNIT ALPHA"/>
    <property type="match status" value="1"/>
</dbReference>
<dbReference type="Gene3D" id="2.70.150.10">
    <property type="entry name" value="Calcium-transporting ATPase, cytoplasmic transduction domain A"/>
    <property type="match status" value="1"/>
</dbReference>
<proteinExistence type="predicted"/>
<dbReference type="InterPro" id="IPR018303">
    <property type="entry name" value="ATPase_P-typ_P_site"/>
</dbReference>
<dbReference type="GO" id="GO:0030007">
    <property type="term" value="P:intracellular potassium ion homeostasis"/>
    <property type="evidence" value="ECO:0007669"/>
    <property type="project" value="TreeGrafter"/>
</dbReference>
<dbReference type="SFLD" id="SFLDS00003">
    <property type="entry name" value="Haloacid_Dehalogenase"/>
    <property type="match status" value="1"/>
</dbReference>
<dbReference type="InterPro" id="IPR059000">
    <property type="entry name" value="ATPase_P-type_domA"/>
</dbReference>
<feature type="transmembrane region" description="Helical" evidence="9">
    <location>
        <begin position="342"/>
        <end position="367"/>
    </location>
</feature>
<dbReference type="InterPro" id="IPR023214">
    <property type="entry name" value="HAD_sf"/>
</dbReference>
<dbReference type="InterPro" id="IPR006068">
    <property type="entry name" value="ATPase_P-typ_cation-transptr_C"/>
</dbReference>
<feature type="domain" description="Cation-transporting P-type ATPase N-terminal" evidence="10">
    <location>
        <begin position="98"/>
        <end position="171"/>
    </location>
</feature>
<feature type="transmembrane region" description="Helical" evidence="9">
    <location>
        <begin position="1035"/>
        <end position="1054"/>
    </location>
</feature>
<keyword evidence="2" id="KW-1003">Cell membrane</keyword>
<dbReference type="GO" id="GO:0005391">
    <property type="term" value="F:P-type sodium:potassium-exchanging transporter activity"/>
    <property type="evidence" value="ECO:0007669"/>
    <property type="project" value="TreeGrafter"/>
</dbReference>
<dbReference type="AlphaFoldDB" id="A0A9P8AQ21"/>
<feature type="transmembrane region" description="Helical" evidence="9">
    <location>
        <begin position="935"/>
        <end position="963"/>
    </location>
</feature>
<evidence type="ECO:0000256" key="2">
    <source>
        <dbReference type="ARBA" id="ARBA00022475"/>
    </source>
</evidence>
<keyword evidence="5" id="KW-0067">ATP-binding</keyword>
<keyword evidence="4" id="KW-0547">Nucleotide-binding</keyword>
<dbReference type="InterPro" id="IPR050510">
    <property type="entry name" value="Cation_transp_ATPase_P-type"/>
</dbReference>
<dbReference type="GO" id="GO:0005886">
    <property type="term" value="C:plasma membrane"/>
    <property type="evidence" value="ECO:0007669"/>
    <property type="project" value="UniProtKB-SubCell"/>
</dbReference>
<dbReference type="EMBL" id="MU250545">
    <property type="protein sequence ID" value="KAG7443376.1"/>
    <property type="molecule type" value="Genomic_DNA"/>
</dbReference>
<dbReference type="Gene3D" id="1.20.1110.10">
    <property type="entry name" value="Calcium-transporting ATPase, transmembrane domain"/>
    <property type="match status" value="1"/>
</dbReference>
<evidence type="ECO:0000256" key="6">
    <source>
        <dbReference type="ARBA" id="ARBA00022967"/>
    </source>
</evidence>
<dbReference type="GO" id="GO:0005524">
    <property type="term" value="F:ATP binding"/>
    <property type="evidence" value="ECO:0007669"/>
    <property type="project" value="UniProtKB-KW"/>
</dbReference>
<dbReference type="InterPro" id="IPR004014">
    <property type="entry name" value="ATPase_P-typ_cation-transptr_N"/>
</dbReference>
<dbReference type="OrthoDB" id="158672at2759"/>
<feature type="transmembrane region" description="Helical" evidence="9">
    <location>
        <begin position="182"/>
        <end position="202"/>
    </location>
</feature>
<evidence type="ECO:0000256" key="7">
    <source>
        <dbReference type="ARBA" id="ARBA00022989"/>
    </source>
</evidence>
<feature type="transmembrane region" description="Helical" evidence="9">
    <location>
        <begin position="997"/>
        <end position="1014"/>
    </location>
</feature>
<keyword evidence="3 9" id="KW-0812">Transmembrane</keyword>
<keyword evidence="6" id="KW-1278">Translocase</keyword>
<feature type="transmembrane region" description="Helical" evidence="9">
    <location>
        <begin position="147"/>
        <end position="170"/>
    </location>
</feature>
<dbReference type="InterPro" id="IPR023298">
    <property type="entry name" value="ATPase_P-typ_TM_dom_sf"/>
</dbReference>
<dbReference type="GO" id="GO:0016887">
    <property type="term" value="F:ATP hydrolysis activity"/>
    <property type="evidence" value="ECO:0007669"/>
    <property type="project" value="InterPro"/>
</dbReference>
<dbReference type="GO" id="GO:0036376">
    <property type="term" value="P:sodium ion export across plasma membrane"/>
    <property type="evidence" value="ECO:0007669"/>
    <property type="project" value="TreeGrafter"/>
</dbReference>
<dbReference type="PRINTS" id="PR00119">
    <property type="entry name" value="CATATPASE"/>
</dbReference>
<evidence type="ECO:0000256" key="1">
    <source>
        <dbReference type="ARBA" id="ARBA00004651"/>
    </source>
</evidence>
<dbReference type="GO" id="GO:1990573">
    <property type="term" value="P:potassium ion import across plasma membrane"/>
    <property type="evidence" value="ECO:0007669"/>
    <property type="project" value="TreeGrafter"/>
</dbReference>
<dbReference type="RefSeq" id="XP_043036876.1">
    <property type="nucleotide sequence ID" value="XM_043180514.1"/>
</dbReference>
<dbReference type="GO" id="GO:1902600">
    <property type="term" value="P:proton transmembrane transport"/>
    <property type="evidence" value="ECO:0007669"/>
    <property type="project" value="TreeGrafter"/>
</dbReference>
<dbReference type="SFLD" id="SFLDG00002">
    <property type="entry name" value="C1.7:_P-type_atpase_like"/>
    <property type="match status" value="1"/>
</dbReference>